<evidence type="ECO:0000313" key="4">
    <source>
        <dbReference type="Proteomes" id="UP000199423"/>
    </source>
</evidence>
<accession>A0A1I7MWY4</accession>
<evidence type="ECO:0000256" key="2">
    <source>
        <dbReference type="SAM" id="SignalP"/>
    </source>
</evidence>
<feature type="signal peptide" evidence="2">
    <location>
        <begin position="1"/>
        <end position="22"/>
    </location>
</feature>
<proteinExistence type="predicted"/>
<organism evidence="3 4">
    <name type="scientific">Hyphomicrobium facile</name>
    <dbReference type="NCBI Taxonomy" id="51670"/>
    <lineage>
        <taxon>Bacteria</taxon>
        <taxon>Pseudomonadati</taxon>
        <taxon>Pseudomonadota</taxon>
        <taxon>Alphaproteobacteria</taxon>
        <taxon>Hyphomicrobiales</taxon>
        <taxon>Hyphomicrobiaceae</taxon>
        <taxon>Hyphomicrobium</taxon>
    </lineage>
</organism>
<keyword evidence="2" id="KW-0732">Signal</keyword>
<evidence type="ECO:0000313" key="3">
    <source>
        <dbReference type="EMBL" id="SFV26929.1"/>
    </source>
</evidence>
<sequence length="92" mass="9648">MRKIVFGFIAFSSIAIATVAVAEPRLTTAPAASPMIQQAQGGPPPPPPGVGPPPPPPPGGPAWGCDSVQQMCTNQWGMGGFWFNRCMWLRGC</sequence>
<feature type="compositionally biased region" description="Pro residues" evidence="1">
    <location>
        <begin position="42"/>
        <end position="60"/>
    </location>
</feature>
<feature type="region of interest" description="Disordered" evidence="1">
    <location>
        <begin position="31"/>
        <end position="64"/>
    </location>
</feature>
<feature type="chain" id="PRO_5011700086" evidence="2">
    <location>
        <begin position="23"/>
        <end position="92"/>
    </location>
</feature>
<dbReference type="AlphaFoldDB" id="A0A1I7MWY4"/>
<name>A0A1I7MWY4_9HYPH</name>
<reference evidence="4" key="1">
    <citation type="submission" date="2016-10" db="EMBL/GenBank/DDBJ databases">
        <authorList>
            <person name="Varghese N."/>
            <person name="Submissions S."/>
        </authorList>
    </citation>
    <scope>NUCLEOTIDE SEQUENCE [LARGE SCALE GENOMIC DNA]</scope>
    <source>
        <strain evidence="4">DSM 1565</strain>
    </source>
</reference>
<dbReference type="STRING" id="51670.SAMN04488557_0635"/>
<keyword evidence="4" id="KW-1185">Reference proteome</keyword>
<dbReference type="Proteomes" id="UP000199423">
    <property type="component" value="Unassembled WGS sequence"/>
</dbReference>
<protein>
    <submittedName>
        <fullName evidence="3">Uncharacterized protein</fullName>
    </submittedName>
</protein>
<dbReference type="EMBL" id="FPCH01000001">
    <property type="protein sequence ID" value="SFV26929.1"/>
    <property type="molecule type" value="Genomic_DNA"/>
</dbReference>
<gene>
    <name evidence="3" type="ORF">SAMN04488557_0635</name>
</gene>
<evidence type="ECO:0000256" key="1">
    <source>
        <dbReference type="SAM" id="MobiDB-lite"/>
    </source>
</evidence>